<dbReference type="Gene3D" id="3.30.420.10">
    <property type="entry name" value="Ribonuclease H-like superfamily/Ribonuclease H"/>
    <property type="match status" value="1"/>
</dbReference>
<dbReference type="GO" id="GO:0008408">
    <property type="term" value="F:3'-5' exonuclease activity"/>
    <property type="evidence" value="ECO:0007669"/>
    <property type="project" value="TreeGrafter"/>
</dbReference>
<dbReference type="GO" id="GO:0045004">
    <property type="term" value="P:DNA replication proofreading"/>
    <property type="evidence" value="ECO:0007669"/>
    <property type="project" value="TreeGrafter"/>
</dbReference>
<gene>
    <name evidence="4" type="ORF">EXZ61_10310</name>
</gene>
<evidence type="ECO:0000259" key="3">
    <source>
        <dbReference type="SMART" id="SM00479"/>
    </source>
</evidence>
<comment type="subunit">
    <text evidence="2">DNA polymerase III contains a core (composed of alpha, epsilon and theta chains) that associates with a tau subunit. This core dimerizes to form the POLIII' complex. PolIII' associates with the gamma complex (composed of gamma, delta, delta', psi and chi chains) and with the beta chain to form the complete DNA polymerase III complex.</text>
</comment>
<dbReference type="InterPro" id="IPR013520">
    <property type="entry name" value="Ribonucl_H"/>
</dbReference>
<dbReference type="InterPro" id="IPR012337">
    <property type="entry name" value="RNaseH-like_sf"/>
</dbReference>
<reference evidence="5" key="2">
    <citation type="journal article" date="2020" name="Int. J. Syst. Evol. Microbiol.">
        <title>Genomic insights into a novel species Rhodoferax aquaticus sp. nov., isolated from freshwater.</title>
        <authorList>
            <person name="Li T."/>
            <person name="Zhuo Y."/>
            <person name="Jin C.Z."/>
            <person name="Wu X."/>
            <person name="Ko S.R."/>
            <person name="Jin F.J."/>
            <person name="Ahn C.Y."/>
            <person name="Oh H.M."/>
            <person name="Lee H.G."/>
            <person name="Jin L."/>
        </authorList>
    </citation>
    <scope>NUCLEOTIDE SEQUENCE [LARGE SCALE GENOMIC DNA]</scope>
    <source>
        <strain evidence="5">Gr-4</strain>
    </source>
</reference>
<dbReference type="InterPro" id="IPR036397">
    <property type="entry name" value="RNaseH_sf"/>
</dbReference>
<organism evidence="4 5">
    <name type="scientific">Rhodoferax aquaticus</name>
    <dbReference type="NCBI Taxonomy" id="2527691"/>
    <lineage>
        <taxon>Bacteria</taxon>
        <taxon>Pseudomonadati</taxon>
        <taxon>Pseudomonadota</taxon>
        <taxon>Betaproteobacteria</taxon>
        <taxon>Burkholderiales</taxon>
        <taxon>Comamonadaceae</taxon>
        <taxon>Rhodoferax</taxon>
    </lineage>
</organism>
<dbReference type="GO" id="GO:0003676">
    <property type="term" value="F:nucleic acid binding"/>
    <property type="evidence" value="ECO:0007669"/>
    <property type="project" value="InterPro"/>
</dbReference>
<name>A0A515EVV1_9BURK</name>
<dbReference type="AlphaFoldDB" id="A0A515EVV1"/>
<feature type="domain" description="Exonuclease" evidence="3">
    <location>
        <begin position="51"/>
        <end position="217"/>
    </location>
</feature>
<dbReference type="Proteomes" id="UP000317365">
    <property type="component" value="Chromosome"/>
</dbReference>
<dbReference type="NCBIfam" id="NF006615">
    <property type="entry name" value="PRK09182.1"/>
    <property type="match status" value="1"/>
</dbReference>
<accession>A0A515EVV1</accession>
<sequence length="313" mass="34651">MVGASSPTTTLAQQDPEALATVLEAHPDYRLLRRLKPRLHWDGAASQGLVRVVILDTETTGLDHGKDKIMELALLRLDLDSATGLPVGDVQVYDGLQDPGMPIPADVVAITGLTQADVAGQTLDEARIAELLADVDLVIAHNAGFDRPFVEARIPRFRELAWACSFADIDWKAQWRSSAKLENLAQALGLFYDAHRAEMDCHALLAVLAQPLPVPGHSGLAHLVEASAHASYRLQANHAPFDAKDLLKARGYRWNAEQKVWHTFLKDGGTLQTECEWLKEHVYHQRSVVVQLEKLDAHVKYASRQGELIHRQL</sequence>
<comment type="function">
    <text evidence="1">DNA polymerase III is a complex, multichain enzyme responsible for most of the replicative synthesis in bacteria. The epsilon subunit contain the editing function and is a proofreading 3'-5' exonuclease.</text>
</comment>
<dbReference type="Pfam" id="PF00929">
    <property type="entry name" value="RNase_T"/>
    <property type="match status" value="1"/>
</dbReference>
<keyword evidence="5" id="KW-1185">Reference proteome</keyword>
<dbReference type="EMBL" id="CP036282">
    <property type="protein sequence ID" value="QDL56759.1"/>
    <property type="molecule type" value="Genomic_DNA"/>
</dbReference>
<evidence type="ECO:0000313" key="4">
    <source>
        <dbReference type="EMBL" id="QDL56759.1"/>
    </source>
</evidence>
<evidence type="ECO:0000313" key="5">
    <source>
        <dbReference type="Proteomes" id="UP000317365"/>
    </source>
</evidence>
<evidence type="ECO:0000256" key="2">
    <source>
        <dbReference type="ARBA" id="ARBA00026073"/>
    </source>
</evidence>
<dbReference type="FunFam" id="3.30.420.10:FF:000045">
    <property type="entry name" value="3'-5' exonuclease DinG"/>
    <property type="match status" value="1"/>
</dbReference>
<dbReference type="SMART" id="SM00479">
    <property type="entry name" value="EXOIII"/>
    <property type="match status" value="1"/>
</dbReference>
<dbReference type="CDD" id="cd06127">
    <property type="entry name" value="DEDDh"/>
    <property type="match status" value="1"/>
</dbReference>
<dbReference type="PANTHER" id="PTHR30231">
    <property type="entry name" value="DNA POLYMERASE III SUBUNIT EPSILON"/>
    <property type="match status" value="1"/>
</dbReference>
<protein>
    <submittedName>
        <fullName evidence="4">DNA polymerase III subunit epsilon</fullName>
    </submittedName>
</protein>
<dbReference type="SUPFAM" id="SSF53098">
    <property type="entry name" value="Ribonuclease H-like"/>
    <property type="match status" value="1"/>
</dbReference>
<evidence type="ECO:0000256" key="1">
    <source>
        <dbReference type="ARBA" id="ARBA00025483"/>
    </source>
</evidence>
<dbReference type="GO" id="GO:0005829">
    <property type="term" value="C:cytosol"/>
    <property type="evidence" value="ECO:0007669"/>
    <property type="project" value="TreeGrafter"/>
</dbReference>
<dbReference type="PANTHER" id="PTHR30231:SF37">
    <property type="entry name" value="EXODEOXYRIBONUCLEASE 10"/>
    <property type="match status" value="1"/>
</dbReference>
<proteinExistence type="predicted"/>
<reference evidence="5" key="1">
    <citation type="submission" date="2019-02" db="EMBL/GenBank/DDBJ databases">
        <title>Complete genome sequence of Rhodoferax sp. Gr-4.</title>
        <authorList>
            <person name="Jin L."/>
        </authorList>
    </citation>
    <scope>NUCLEOTIDE SEQUENCE [LARGE SCALE GENOMIC DNA]</scope>
    <source>
        <strain evidence="5">Gr-4</strain>
    </source>
</reference>
<dbReference type="KEGG" id="rhg:EXZ61_10310"/>